<dbReference type="Gramene" id="KGN55104">
    <property type="protein sequence ID" value="KGN55104"/>
    <property type="gene ID" value="Csa_4G629990"/>
</dbReference>
<protein>
    <recommendedName>
        <fullName evidence="3">26S proteasome non-ATPase regulatory subunit 5</fullName>
    </recommendedName>
</protein>
<dbReference type="OrthoDB" id="10250600at2759"/>
<evidence type="ECO:0000313" key="2">
    <source>
        <dbReference type="Proteomes" id="UP000029981"/>
    </source>
</evidence>
<dbReference type="GO" id="GO:0043248">
    <property type="term" value="P:proteasome assembly"/>
    <property type="evidence" value="ECO:0007669"/>
    <property type="project" value="InterPro"/>
</dbReference>
<dbReference type="SUPFAM" id="SSF48371">
    <property type="entry name" value="ARM repeat"/>
    <property type="match status" value="1"/>
</dbReference>
<accession>A0A0A0L246</accession>
<dbReference type="PANTHER" id="PTHR13554">
    <property type="entry name" value="26S PROTEASOME NON-ATPASE REGULATORY SUBUNIT 5-RELATED"/>
    <property type="match status" value="1"/>
</dbReference>
<keyword evidence="2" id="KW-1185">Reference proteome</keyword>
<sequence>MEEFSVNDPTRLLQAAANFANYPGVRTDASVKEFLDRFPLPAIINALQTKAEFPGLEDTLVACLDRIFKTKYGASLIPHYMPFVQVGLQADSQTVRTLACKTVTRLLQESDETALSPIQLIIDYGIYPLLLDCLLNGNEQVANSSMDSIKTLAAFPQGMEIIIPSNKTEATHLGTVASTCSSLGRVRVMALVVKLFSVSSSVASAVYNANLLSLLESEINNSKDTLVTLSVLELLYELVEIEHGTKFLPRTSFLQLLGSIISNSSAESILRSRAMVICGRLLSKENIFSLVDESCLRNLISAVDGILGSSEGEDVNVSEAAIEALGQIGSSTWGATLLLSSFPTCVKHVIYAAFDRHEHGKQLAAMHALGNIFGEGRSENDIMLNDNAEENLRDLIYQIASRSSKMTPSGLFLAVLQQDSEIRLASYRMITGLVARPWCLTEICSKQDIVNIVGDASSETTKIGMEARYNCCLAIHKAFMSSPRLTGDPALAGIASKLQEAVRNGPYLNRRNVETQPAIMTAERF</sequence>
<evidence type="ECO:0008006" key="3">
    <source>
        <dbReference type="Google" id="ProtNLM"/>
    </source>
</evidence>
<dbReference type="InterPro" id="IPR016024">
    <property type="entry name" value="ARM-type_fold"/>
</dbReference>
<dbReference type="PANTHER" id="PTHR13554:SF10">
    <property type="entry name" value="26S PROTEASOME NON-ATPASE REGULATORY SUBUNIT 5"/>
    <property type="match status" value="1"/>
</dbReference>
<reference evidence="1 2" key="1">
    <citation type="journal article" date="2009" name="Nat. Genet.">
        <title>The genome of the cucumber, Cucumis sativus L.</title>
        <authorList>
            <person name="Huang S."/>
            <person name="Li R."/>
            <person name="Zhang Z."/>
            <person name="Li L."/>
            <person name="Gu X."/>
            <person name="Fan W."/>
            <person name="Lucas W.J."/>
            <person name="Wang X."/>
            <person name="Xie B."/>
            <person name="Ni P."/>
            <person name="Ren Y."/>
            <person name="Zhu H."/>
            <person name="Li J."/>
            <person name="Lin K."/>
            <person name="Jin W."/>
            <person name="Fei Z."/>
            <person name="Li G."/>
            <person name="Staub J."/>
            <person name="Kilian A."/>
            <person name="van der Vossen E.A."/>
            <person name="Wu Y."/>
            <person name="Guo J."/>
            <person name="He J."/>
            <person name="Jia Z."/>
            <person name="Ren Y."/>
            <person name="Tian G."/>
            <person name="Lu Y."/>
            <person name="Ruan J."/>
            <person name="Qian W."/>
            <person name="Wang M."/>
            <person name="Huang Q."/>
            <person name="Li B."/>
            <person name="Xuan Z."/>
            <person name="Cao J."/>
            <person name="Asan"/>
            <person name="Wu Z."/>
            <person name="Zhang J."/>
            <person name="Cai Q."/>
            <person name="Bai Y."/>
            <person name="Zhao B."/>
            <person name="Han Y."/>
            <person name="Li Y."/>
            <person name="Li X."/>
            <person name="Wang S."/>
            <person name="Shi Q."/>
            <person name="Liu S."/>
            <person name="Cho W.K."/>
            <person name="Kim J.Y."/>
            <person name="Xu Y."/>
            <person name="Heller-Uszynska K."/>
            <person name="Miao H."/>
            <person name="Cheng Z."/>
            <person name="Zhang S."/>
            <person name="Wu J."/>
            <person name="Yang Y."/>
            <person name="Kang H."/>
            <person name="Li M."/>
            <person name="Liang H."/>
            <person name="Ren X."/>
            <person name="Shi Z."/>
            <person name="Wen M."/>
            <person name="Jian M."/>
            <person name="Yang H."/>
            <person name="Zhang G."/>
            <person name="Yang Z."/>
            <person name="Chen R."/>
            <person name="Liu S."/>
            <person name="Li J."/>
            <person name="Ma L."/>
            <person name="Liu H."/>
            <person name="Zhou Y."/>
            <person name="Zhao J."/>
            <person name="Fang X."/>
            <person name="Li G."/>
            <person name="Fang L."/>
            <person name="Li Y."/>
            <person name="Liu D."/>
            <person name="Zheng H."/>
            <person name="Zhang Y."/>
            <person name="Qin N."/>
            <person name="Li Z."/>
            <person name="Yang G."/>
            <person name="Yang S."/>
            <person name="Bolund L."/>
            <person name="Kristiansen K."/>
            <person name="Zheng H."/>
            <person name="Li S."/>
            <person name="Zhang X."/>
            <person name="Yang H."/>
            <person name="Wang J."/>
            <person name="Sun R."/>
            <person name="Zhang B."/>
            <person name="Jiang S."/>
            <person name="Wang J."/>
            <person name="Du Y."/>
            <person name="Li S."/>
        </authorList>
    </citation>
    <scope>NUCLEOTIDE SEQUENCE [LARGE SCALE GENOMIC DNA]</scope>
    <source>
        <strain evidence="2">cv. 9930</strain>
    </source>
</reference>
<dbReference type="Proteomes" id="UP000029981">
    <property type="component" value="Chromosome 4"/>
</dbReference>
<dbReference type="AlphaFoldDB" id="A0A0A0L246"/>
<evidence type="ECO:0000313" key="1">
    <source>
        <dbReference type="EMBL" id="KGN55104.1"/>
    </source>
</evidence>
<reference evidence="1 2" key="3">
    <citation type="journal article" date="2010" name="BMC Genomics">
        <title>Transcriptome sequencing and comparative analysis of cucumber flowers with different sex types.</title>
        <authorList>
            <person name="Guo S."/>
            <person name="Zheng Y."/>
            <person name="Joung J.G."/>
            <person name="Liu S."/>
            <person name="Zhang Z."/>
            <person name="Crasta O.R."/>
            <person name="Sobral B.W."/>
            <person name="Xu Y."/>
            <person name="Huang S."/>
            <person name="Fei Z."/>
        </authorList>
    </citation>
    <scope>NUCLEOTIDE SEQUENCE [LARGE SCALE GENOMIC DNA]</scope>
    <source>
        <strain evidence="2">cv. 9930</strain>
    </source>
</reference>
<dbReference type="KEGG" id="csv:101213054"/>
<dbReference type="InterPro" id="IPR011989">
    <property type="entry name" value="ARM-like"/>
</dbReference>
<organism evidence="1 2">
    <name type="scientific">Cucumis sativus</name>
    <name type="common">Cucumber</name>
    <dbReference type="NCBI Taxonomy" id="3659"/>
    <lineage>
        <taxon>Eukaryota</taxon>
        <taxon>Viridiplantae</taxon>
        <taxon>Streptophyta</taxon>
        <taxon>Embryophyta</taxon>
        <taxon>Tracheophyta</taxon>
        <taxon>Spermatophyta</taxon>
        <taxon>Magnoliopsida</taxon>
        <taxon>eudicotyledons</taxon>
        <taxon>Gunneridae</taxon>
        <taxon>Pentapetalae</taxon>
        <taxon>rosids</taxon>
        <taxon>fabids</taxon>
        <taxon>Cucurbitales</taxon>
        <taxon>Cucurbitaceae</taxon>
        <taxon>Benincaseae</taxon>
        <taxon>Cucumis</taxon>
    </lineage>
</organism>
<dbReference type="OMA" id="WGQEYIS"/>
<reference evidence="1 2" key="2">
    <citation type="journal article" date="2009" name="PLoS ONE">
        <title>An integrated genetic and cytogenetic map of the cucumber genome.</title>
        <authorList>
            <person name="Ren Y."/>
            <person name="Zhang Z."/>
            <person name="Liu J."/>
            <person name="Staub J.E."/>
            <person name="Han Y."/>
            <person name="Cheng Z."/>
            <person name="Li X."/>
            <person name="Lu J."/>
            <person name="Miao H."/>
            <person name="Kang H."/>
            <person name="Xie B."/>
            <person name="Gu X."/>
            <person name="Wang X."/>
            <person name="Du Y."/>
            <person name="Jin W."/>
            <person name="Huang S."/>
        </authorList>
    </citation>
    <scope>NUCLEOTIDE SEQUENCE [LARGE SCALE GENOMIC DNA]</scope>
    <source>
        <strain evidence="2">cv. 9930</strain>
    </source>
</reference>
<dbReference type="eggNOG" id="KOG4413">
    <property type="taxonomic scope" value="Eukaryota"/>
</dbReference>
<reference evidence="1 2" key="4">
    <citation type="journal article" date="2011" name="BMC Genomics">
        <title>RNA-Seq improves annotation of protein-coding genes in the cucumber genome.</title>
        <authorList>
            <person name="Li Z."/>
            <person name="Zhang Z."/>
            <person name="Yan P."/>
            <person name="Huang S."/>
            <person name="Fei Z."/>
            <person name="Lin K."/>
        </authorList>
    </citation>
    <scope>NUCLEOTIDE SEQUENCE [LARGE SCALE GENOMIC DNA]</scope>
    <source>
        <strain evidence="2">cv. 9930</strain>
    </source>
</reference>
<proteinExistence type="predicted"/>
<dbReference type="Pfam" id="PF10508">
    <property type="entry name" value="Proteasom_PSMB"/>
    <property type="match status" value="1"/>
</dbReference>
<dbReference type="EMBL" id="CM002925">
    <property type="protein sequence ID" value="KGN55104.1"/>
    <property type="molecule type" value="Genomic_DNA"/>
</dbReference>
<dbReference type="InterPro" id="IPR019538">
    <property type="entry name" value="PSMD5"/>
</dbReference>
<name>A0A0A0L246_CUCSA</name>
<gene>
    <name evidence="1" type="ORF">Csa_4G629990</name>
</gene>
<dbReference type="STRING" id="3659.A0A0A0L246"/>
<dbReference type="Gene3D" id="1.25.10.10">
    <property type="entry name" value="Leucine-rich Repeat Variant"/>
    <property type="match status" value="1"/>
</dbReference>